<proteinExistence type="predicted"/>
<accession>A0A6J7X7J8</accession>
<reference evidence="2" key="1">
    <citation type="submission" date="2020-05" db="EMBL/GenBank/DDBJ databases">
        <authorList>
            <person name="Chiriac C."/>
            <person name="Salcher M."/>
            <person name="Ghai R."/>
            <person name="Kavagutti S V."/>
        </authorList>
    </citation>
    <scope>NUCLEOTIDE SEQUENCE</scope>
</reference>
<protein>
    <submittedName>
        <fullName evidence="2">Uncharacterized protein</fullName>
    </submittedName>
</protein>
<dbReference type="EMBL" id="LR798334">
    <property type="protein sequence ID" value="CAB5224429.1"/>
    <property type="molecule type" value="Genomic_DNA"/>
</dbReference>
<feature type="region of interest" description="Disordered" evidence="1">
    <location>
        <begin position="1"/>
        <end position="90"/>
    </location>
</feature>
<organism evidence="2">
    <name type="scientific">uncultured Caudovirales phage</name>
    <dbReference type="NCBI Taxonomy" id="2100421"/>
    <lineage>
        <taxon>Viruses</taxon>
        <taxon>Duplodnaviria</taxon>
        <taxon>Heunggongvirae</taxon>
        <taxon>Uroviricota</taxon>
        <taxon>Caudoviricetes</taxon>
        <taxon>Peduoviridae</taxon>
        <taxon>Maltschvirus</taxon>
        <taxon>Maltschvirus maltsch</taxon>
    </lineage>
</organism>
<evidence type="ECO:0000313" key="2">
    <source>
        <dbReference type="EMBL" id="CAB5224429.1"/>
    </source>
</evidence>
<gene>
    <name evidence="2" type="ORF">UFOVP735_76</name>
</gene>
<feature type="compositionally biased region" description="Basic residues" evidence="1">
    <location>
        <begin position="70"/>
        <end position="90"/>
    </location>
</feature>
<feature type="compositionally biased region" description="Basic and acidic residues" evidence="1">
    <location>
        <begin position="39"/>
        <end position="69"/>
    </location>
</feature>
<name>A0A6J7X7J8_9CAUD</name>
<evidence type="ECO:0000256" key="1">
    <source>
        <dbReference type="SAM" id="MobiDB-lite"/>
    </source>
</evidence>
<sequence>MPGMMKKGMMYQEGGPVRSPGKRRVLEGGPKGMPMMTREQSRMARESMTPEERREADAPLSARELEGMSRRFKKGGMVKKKAGGMIKGKK</sequence>